<dbReference type="AlphaFoldDB" id="A0AA36DML9"/>
<dbReference type="Proteomes" id="UP001176961">
    <property type="component" value="Unassembled WGS sequence"/>
</dbReference>
<protein>
    <submittedName>
        <fullName evidence="2">Uncharacterized protein</fullName>
    </submittedName>
</protein>
<evidence type="ECO:0000256" key="1">
    <source>
        <dbReference type="SAM" id="SignalP"/>
    </source>
</evidence>
<accession>A0AA36DML9</accession>
<feature type="signal peptide" evidence="1">
    <location>
        <begin position="1"/>
        <end position="16"/>
    </location>
</feature>
<comment type="caution">
    <text evidence="2">The sequence shown here is derived from an EMBL/GenBank/DDBJ whole genome shotgun (WGS) entry which is preliminary data.</text>
</comment>
<feature type="chain" id="PRO_5041236564" evidence="1">
    <location>
        <begin position="17"/>
        <end position="286"/>
    </location>
</feature>
<keyword evidence="3" id="KW-1185">Reference proteome</keyword>
<organism evidence="2 3">
    <name type="scientific">Cylicocyclus nassatus</name>
    <name type="common">Nematode worm</name>
    <dbReference type="NCBI Taxonomy" id="53992"/>
    <lineage>
        <taxon>Eukaryota</taxon>
        <taxon>Metazoa</taxon>
        <taxon>Ecdysozoa</taxon>
        <taxon>Nematoda</taxon>
        <taxon>Chromadorea</taxon>
        <taxon>Rhabditida</taxon>
        <taxon>Rhabditina</taxon>
        <taxon>Rhabditomorpha</taxon>
        <taxon>Strongyloidea</taxon>
        <taxon>Strongylidae</taxon>
        <taxon>Cylicocyclus</taxon>
    </lineage>
</organism>
<keyword evidence="1" id="KW-0732">Signal</keyword>
<reference evidence="2" key="1">
    <citation type="submission" date="2023-07" db="EMBL/GenBank/DDBJ databases">
        <authorList>
            <consortium name="CYATHOMIX"/>
        </authorList>
    </citation>
    <scope>NUCLEOTIDE SEQUENCE</scope>
    <source>
        <strain evidence="2">N/A</strain>
    </source>
</reference>
<evidence type="ECO:0000313" key="2">
    <source>
        <dbReference type="EMBL" id="CAJ0588797.1"/>
    </source>
</evidence>
<evidence type="ECO:0000313" key="3">
    <source>
        <dbReference type="Proteomes" id="UP001176961"/>
    </source>
</evidence>
<dbReference type="EMBL" id="CATQJL010000001">
    <property type="protein sequence ID" value="CAJ0588797.1"/>
    <property type="molecule type" value="Genomic_DNA"/>
</dbReference>
<proteinExistence type="predicted"/>
<gene>
    <name evidence="2" type="ORF">CYNAS_LOCUS780</name>
</gene>
<sequence>MLILVALLVLANLSAAQMQIMATPGSIMTGDGMARYYAQSMNETIHYILRKSNVTAPTEVDEMIIDVMLRNLKPMTVKRLLQSLDGEMDARDRSNFYNTAIPRITGLYNKMCKLVYGLAEIYGFSGDSVKTYAAMLRPMKLSAIVAAALEGARSDNNTEQYEKISALAKQIENMDVKATTVNPTRTNQTMTNSNMTMPMGSNVTMMPGLSSTMPTAVLNATEIHTLTAELHNSTNSNHTEPNVVTGGNTTLPGIPFFKLLGELSKKVSFSKESQDFQKHSLPLQVI</sequence>
<name>A0AA36DML9_CYLNA</name>